<proteinExistence type="predicted"/>
<evidence type="ECO:0000313" key="2">
    <source>
        <dbReference type="EMBL" id="QHU02444.1"/>
    </source>
</evidence>
<feature type="compositionally biased region" description="Polar residues" evidence="1">
    <location>
        <begin position="189"/>
        <end position="200"/>
    </location>
</feature>
<dbReference type="AlphaFoldDB" id="A0A6C0JFK9"/>
<feature type="compositionally biased region" description="Basic residues" evidence="1">
    <location>
        <begin position="111"/>
        <end position="159"/>
    </location>
</feature>
<feature type="region of interest" description="Disordered" evidence="1">
    <location>
        <begin position="104"/>
        <end position="235"/>
    </location>
</feature>
<feature type="compositionally biased region" description="Low complexity" evidence="1">
    <location>
        <begin position="201"/>
        <end position="212"/>
    </location>
</feature>
<reference evidence="2" key="1">
    <citation type="journal article" date="2020" name="Nature">
        <title>Giant virus diversity and host interactions through global metagenomics.</title>
        <authorList>
            <person name="Schulz F."/>
            <person name="Roux S."/>
            <person name="Paez-Espino D."/>
            <person name="Jungbluth S."/>
            <person name="Walsh D.A."/>
            <person name="Denef V.J."/>
            <person name="McMahon K.D."/>
            <person name="Konstantinidis K.T."/>
            <person name="Eloe-Fadrosh E.A."/>
            <person name="Kyrpides N.C."/>
            <person name="Woyke T."/>
        </authorList>
    </citation>
    <scope>NUCLEOTIDE SEQUENCE</scope>
    <source>
        <strain evidence="2">GVMAG-M-3300025880-75</strain>
    </source>
</reference>
<feature type="compositionally biased region" description="Basic residues" evidence="1">
    <location>
        <begin position="167"/>
        <end position="184"/>
    </location>
</feature>
<name>A0A6C0JFK9_9ZZZZ</name>
<protein>
    <submittedName>
        <fullName evidence="2">Uncharacterized protein</fullName>
    </submittedName>
</protein>
<organism evidence="2">
    <name type="scientific">viral metagenome</name>
    <dbReference type="NCBI Taxonomy" id="1070528"/>
    <lineage>
        <taxon>unclassified sequences</taxon>
        <taxon>metagenomes</taxon>
        <taxon>organismal metagenomes</taxon>
    </lineage>
</organism>
<feature type="compositionally biased region" description="Polar residues" evidence="1">
    <location>
        <begin position="218"/>
        <end position="228"/>
    </location>
</feature>
<accession>A0A6C0JFK9</accession>
<dbReference type="EMBL" id="MN740357">
    <property type="protein sequence ID" value="QHU02444.1"/>
    <property type="molecule type" value="Genomic_DNA"/>
</dbReference>
<evidence type="ECO:0000256" key="1">
    <source>
        <dbReference type="SAM" id="MobiDB-lite"/>
    </source>
</evidence>
<sequence>MSLVNETNNQFIQPHVNSKQGVVCSSKQGGGGYGTTNDSLSQSANNNLGKGYPVPIKYTSCAKQSGGAHDYDADFSGKSYGFTKEGAGLAQQFRGSYAPVTVEHKTNMCGGKKKRKKRKKIKTKKRKRRRKNKSRKSRRKRTKRRKTRGGKRRRSRRKGGAPPRSVMGRKNKSRRRTRKRRLTNKKGGSYSQYGSNIATTPSYSSPNPSSMPWATGPGSISRQINCRDNYNHFKK</sequence>